<comment type="caution">
    <text evidence="1">The sequence shown here is derived from an EMBL/GenBank/DDBJ whole genome shotgun (WGS) entry which is preliminary data.</text>
</comment>
<reference evidence="1" key="1">
    <citation type="submission" date="2023-07" db="EMBL/GenBank/DDBJ databases">
        <title>draft genome sequence of fig (Ficus carica).</title>
        <authorList>
            <person name="Takahashi T."/>
            <person name="Nishimura K."/>
        </authorList>
    </citation>
    <scope>NUCLEOTIDE SEQUENCE</scope>
</reference>
<accession>A0AA88CN89</accession>
<protein>
    <submittedName>
        <fullName evidence="1">Uncharacterized protein</fullName>
    </submittedName>
</protein>
<dbReference type="Proteomes" id="UP001187192">
    <property type="component" value="Unassembled WGS sequence"/>
</dbReference>
<gene>
    <name evidence="1" type="ORF">TIFTF001_040398</name>
</gene>
<dbReference type="AlphaFoldDB" id="A0AA88CN89"/>
<evidence type="ECO:0000313" key="1">
    <source>
        <dbReference type="EMBL" id="GMN23097.1"/>
    </source>
</evidence>
<dbReference type="EMBL" id="BTGU01001438">
    <property type="protein sequence ID" value="GMN23097.1"/>
    <property type="molecule type" value="Genomic_DNA"/>
</dbReference>
<proteinExistence type="predicted"/>
<name>A0AA88CN89_FICCA</name>
<sequence>MGIYDWWCMNVLSADGGPFFSLGNSHTWIALQRMKTQGSSERTVPASKLAIDEALTKVDAAATTTTTKVLYDLLENLTSFYDDEKAVEVRNGLGMFSQRVQYAKRSPRICNERLRLYGESEGQPIIKICH</sequence>
<organism evidence="1 2">
    <name type="scientific">Ficus carica</name>
    <name type="common">Common fig</name>
    <dbReference type="NCBI Taxonomy" id="3494"/>
    <lineage>
        <taxon>Eukaryota</taxon>
        <taxon>Viridiplantae</taxon>
        <taxon>Streptophyta</taxon>
        <taxon>Embryophyta</taxon>
        <taxon>Tracheophyta</taxon>
        <taxon>Spermatophyta</taxon>
        <taxon>Magnoliopsida</taxon>
        <taxon>eudicotyledons</taxon>
        <taxon>Gunneridae</taxon>
        <taxon>Pentapetalae</taxon>
        <taxon>rosids</taxon>
        <taxon>fabids</taxon>
        <taxon>Rosales</taxon>
        <taxon>Moraceae</taxon>
        <taxon>Ficeae</taxon>
        <taxon>Ficus</taxon>
    </lineage>
</organism>
<keyword evidence="2" id="KW-1185">Reference proteome</keyword>
<evidence type="ECO:0000313" key="2">
    <source>
        <dbReference type="Proteomes" id="UP001187192"/>
    </source>
</evidence>